<dbReference type="PROSITE" id="PS51078">
    <property type="entry name" value="ICLR_ED"/>
    <property type="match status" value="1"/>
</dbReference>
<dbReference type="Gene3D" id="1.10.10.10">
    <property type="entry name" value="Winged helix-like DNA-binding domain superfamily/Winged helix DNA-binding domain"/>
    <property type="match status" value="1"/>
</dbReference>
<organism evidence="7">
    <name type="scientific">marine sediment metagenome</name>
    <dbReference type="NCBI Taxonomy" id="412755"/>
    <lineage>
        <taxon>unclassified sequences</taxon>
        <taxon>metagenomes</taxon>
        <taxon>ecological metagenomes</taxon>
    </lineage>
</organism>
<dbReference type="InterPro" id="IPR050707">
    <property type="entry name" value="HTH_MetabolicPath_Reg"/>
</dbReference>
<dbReference type="Gene3D" id="3.30.450.40">
    <property type="match status" value="1"/>
</dbReference>
<evidence type="ECO:0000256" key="3">
    <source>
        <dbReference type="ARBA" id="ARBA00023163"/>
    </source>
</evidence>
<feature type="region of interest" description="Disordered" evidence="4">
    <location>
        <begin position="1"/>
        <end position="21"/>
    </location>
</feature>
<dbReference type="AlphaFoldDB" id="A0A0F9D3T7"/>
<comment type="caution">
    <text evidence="7">The sequence shown here is derived from an EMBL/GenBank/DDBJ whole genome shotgun (WGS) entry which is preliminary data.</text>
</comment>
<dbReference type="Pfam" id="PF01614">
    <property type="entry name" value="IclR_C"/>
    <property type="match status" value="1"/>
</dbReference>
<keyword evidence="2" id="KW-0238">DNA-binding</keyword>
<dbReference type="InterPro" id="IPR029016">
    <property type="entry name" value="GAF-like_dom_sf"/>
</dbReference>
<dbReference type="Pfam" id="PF09339">
    <property type="entry name" value="HTH_IclR"/>
    <property type="match status" value="1"/>
</dbReference>
<feature type="domain" description="HTH iclR-type" evidence="5">
    <location>
        <begin position="32"/>
        <end position="93"/>
    </location>
</feature>
<dbReference type="GO" id="GO:0003677">
    <property type="term" value="F:DNA binding"/>
    <property type="evidence" value="ECO:0007669"/>
    <property type="project" value="UniProtKB-KW"/>
</dbReference>
<dbReference type="InterPro" id="IPR036390">
    <property type="entry name" value="WH_DNA-bd_sf"/>
</dbReference>
<dbReference type="InterPro" id="IPR005471">
    <property type="entry name" value="Tscrpt_reg_IclR_N"/>
</dbReference>
<evidence type="ECO:0000313" key="7">
    <source>
        <dbReference type="EMBL" id="KKL56408.1"/>
    </source>
</evidence>
<evidence type="ECO:0000259" key="5">
    <source>
        <dbReference type="PROSITE" id="PS51077"/>
    </source>
</evidence>
<dbReference type="SUPFAM" id="SSF55781">
    <property type="entry name" value="GAF domain-like"/>
    <property type="match status" value="1"/>
</dbReference>
<keyword evidence="3" id="KW-0804">Transcription</keyword>
<dbReference type="InterPro" id="IPR036388">
    <property type="entry name" value="WH-like_DNA-bd_sf"/>
</dbReference>
<feature type="compositionally biased region" description="Polar residues" evidence="4">
    <location>
        <begin position="1"/>
        <end position="11"/>
    </location>
</feature>
<feature type="domain" description="IclR-ED" evidence="6">
    <location>
        <begin position="94"/>
        <end position="277"/>
    </location>
</feature>
<protein>
    <recommendedName>
        <fullName evidence="8">IclR family transcriptional regulator</fullName>
    </recommendedName>
</protein>
<name>A0A0F9D3T7_9ZZZZ</name>
<evidence type="ECO:0000256" key="1">
    <source>
        <dbReference type="ARBA" id="ARBA00023015"/>
    </source>
</evidence>
<evidence type="ECO:0000256" key="2">
    <source>
        <dbReference type="ARBA" id="ARBA00023125"/>
    </source>
</evidence>
<dbReference type="InterPro" id="IPR014757">
    <property type="entry name" value="Tscrpt_reg_IclR_C"/>
</dbReference>
<dbReference type="SMART" id="SM00346">
    <property type="entry name" value="HTH_ICLR"/>
    <property type="match status" value="1"/>
</dbReference>
<dbReference type="PROSITE" id="PS51077">
    <property type="entry name" value="HTH_ICLR"/>
    <property type="match status" value="1"/>
</dbReference>
<gene>
    <name evidence="7" type="ORF">LCGC14_2245720</name>
</gene>
<dbReference type="EMBL" id="LAZR01030505">
    <property type="protein sequence ID" value="KKL56408.1"/>
    <property type="molecule type" value="Genomic_DNA"/>
</dbReference>
<dbReference type="GO" id="GO:0045892">
    <property type="term" value="P:negative regulation of DNA-templated transcription"/>
    <property type="evidence" value="ECO:0007669"/>
    <property type="project" value="TreeGrafter"/>
</dbReference>
<dbReference type="PANTHER" id="PTHR30136:SF24">
    <property type="entry name" value="HTH-TYPE TRANSCRIPTIONAL REPRESSOR ALLR"/>
    <property type="match status" value="1"/>
</dbReference>
<sequence>MEEVNSKTSLQEKGGKKKDIPSETEQKPYFLLSSTKKVFTILEILCEEHEKSISELAKRLNLQRSNVHRILSTLRHLGYLEQNPDTGNYSASLKIFELGNAVINRKGLLSVAHPFLEKLAKQFRETANLGYLNKREVIYLDKVESTESLRMDTKVGFRVPAYCTAIGKILLAHLSKAELKDYLKDHNLLQLTTNTINSPEKLMKSLTQIQEQGYAIDNEEFYEGVRCISSPIINHTRKVIASVSIAGPSVRMNNDKLAQIKKSLLSVTDEISIKLGYQTLVMK</sequence>
<reference evidence="7" key="1">
    <citation type="journal article" date="2015" name="Nature">
        <title>Complex archaea that bridge the gap between prokaryotes and eukaryotes.</title>
        <authorList>
            <person name="Spang A."/>
            <person name="Saw J.H."/>
            <person name="Jorgensen S.L."/>
            <person name="Zaremba-Niedzwiedzka K."/>
            <person name="Martijn J."/>
            <person name="Lind A.E."/>
            <person name="van Eijk R."/>
            <person name="Schleper C."/>
            <person name="Guy L."/>
            <person name="Ettema T.J."/>
        </authorList>
    </citation>
    <scope>NUCLEOTIDE SEQUENCE</scope>
</reference>
<evidence type="ECO:0008006" key="8">
    <source>
        <dbReference type="Google" id="ProtNLM"/>
    </source>
</evidence>
<dbReference type="SUPFAM" id="SSF46785">
    <property type="entry name" value="Winged helix' DNA-binding domain"/>
    <property type="match status" value="1"/>
</dbReference>
<evidence type="ECO:0000256" key="4">
    <source>
        <dbReference type="SAM" id="MobiDB-lite"/>
    </source>
</evidence>
<dbReference type="PANTHER" id="PTHR30136">
    <property type="entry name" value="HELIX-TURN-HELIX TRANSCRIPTIONAL REGULATOR, ICLR FAMILY"/>
    <property type="match status" value="1"/>
</dbReference>
<evidence type="ECO:0000259" key="6">
    <source>
        <dbReference type="PROSITE" id="PS51078"/>
    </source>
</evidence>
<proteinExistence type="predicted"/>
<keyword evidence="1" id="KW-0805">Transcription regulation</keyword>
<dbReference type="GO" id="GO:0003700">
    <property type="term" value="F:DNA-binding transcription factor activity"/>
    <property type="evidence" value="ECO:0007669"/>
    <property type="project" value="TreeGrafter"/>
</dbReference>
<accession>A0A0F9D3T7</accession>